<organism evidence="4 5">
    <name type="scientific">Micromonospora echinofusca</name>
    <dbReference type="NCBI Taxonomy" id="47858"/>
    <lineage>
        <taxon>Bacteria</taxon>
        <taxon>Bacillati</taxon>
        <taxon>Actinomycetota</taxon>
        <taxon>Actinomycetes</taxon>
        <taxon>Micromonosporales</taxon>
        <taxon>Micromonosporaceae</taxon>
        <taxon>Micromonospora</taxon>
    </lineage>
</organism>
<dbReference type="PANTHER" id="PTHR12526:SF600">
    <property type="entry name" value="GLYCOSYL TRANSFERASE GROUP 1"/>
    <property type="match status" value="1"/>
</dbReference>
<sequence length="383" mass="41917">MRVLLLTPFAPNAHHYHAAADTIVQLTPRLAEQVELFVYSPEHTAPTEPDDLKYTLLPATVTARPSHRDRLRLEPAWLRQAWPREATREAAELIRRIRPDVVHSEYLQSAEVVGISPASVLGLHDITEKVMLESYRASSGLERPYRLIELLRTRRFERAAIRQADAVITLSDADFAVAAARNPNTVLARPGIHVGDRSWSPPPATERPRLVFAGAMWRRANALVAQFLAREVMPLVWQGLPQAELRIVGAEPSADVVGLGESDSRVVVTGAVPDLRSEMLDAHAVVVPSIVGGGVLMKVAHAMALGCPVITSEGPAASVRGDASMLYTASTADEIAAAVRAAVESPDDAAQRGRRARAHIERTFRWDDTVRSYLDAYGIASRQ</sequence>
<keyword evidence="1" id="KW-0328">Glycosyltransferase</keyword>
<keyword evidence="5" id="KW-1185">Reference proteome</keyword>
<name>A0A1C5GEH1_MICEH</name>
<dbReference type="GeneID" id="95804141"/>
<dbReference type="Proteomes" id="UP000198251">
    <property type="component" value="Chromosome I"/>
</dbReference>
<proteinExistence type="predicted"/>
<protein>
    <submittedName>
        <fullName evidence="4">Glycosyltransferase involved in cell wall bisynthesis</fullName>
    </submittedName>
</protein>
<dbReference type="Gene3D" id="3.40.50.2000">
    <property type="entry name" value="Glycogen Phosphorylase B"/>
    <property type="match status" value="2"/>
</dbReference>
<dbReference type="CDD" id="cd03801">
    <property type="entry name" value="GT4_PimA-like"/>
    <property type="match status" value="1"/>
</dbReference>
<dbReference type="InterPro" id="IPR028098">
    <property type="entry name" value="Glyco_trans_4-like_N"/>
</dbReference>
<dbReference type="PANTHER" id="PTHR12526">
    <property type="entry name" value="GLYCOSYLTRANSFERASE"/>
    <property type="match status" value="1"/>
</dbReference>
<feature type="domain" description="Glycosyltransferase subfamily 4-like N-terminal" evidence="3">
    <location>
        <begin position="22"/>
        <end position="173"/>
    </location>
</feature>
<evidence type="ECO:0000313" key="4">
    <source>
        <dbReference type="EMBL" id="SCG18107.1"/>
    </source>
</evidence>
<dbReference type="SUPFAM" id="SSF53756">
    <property type="entry name" value="UDP-Glycosyltransferase/glycogen phosphorylase"/>
    <property type="match status" value="1"/>
</dbReference>
<evidence type="ECO:0000313" key="5">
    <source>
        <dbReference type="Proteomes" id="UP000198251"/>
    </source>
</evidence>
<dbReference type="AlphaFoldDB" id="A0A1C5GEH1"/>
<evidence type="ECO:0000256" key="1">
    <source>
        <dbReference type="ARBA" id="ARBA00022676"/>
    </source>
</evidence>
<reference evidence="4 5" key="1">
    <citation type="submission" date="2016-06" db="EMBL/GenBank/DDBJ databases">
        <authorList>
            <person name="Kjaerup R.B."/>
            <person name="Dalgaard T.S."/>
            <person name="Juul-Madsen H.R."/>
        </authorList>
    </citation>
    <scope>NUCLEOTIDE SEQUENCE [LARGE SCALE GENOMIC DNA]</scope>
    <source>
        <strain evidence="4 5">DSM 43913</strain>
    </source>
</reference>
<gene>
    <name evidence="4" type="ORF">GA0070610_4443</name>
</gene>
<evidence type="ECO:0000256" key="2">
    <source>
        <dbReference type="ARBA" id="ARBA00022679"/>
    </source>
</evidence>
<dbReference type="GO" id="GO:0016757">
    <property type="term" value="F:glycosyltransferase activity"/>
    <property type="evidence" value="ECO:0007669"/>
    <property type="project" value="UniProtKB-KW"/>
</dbReference>
<dbReference type="RefSeq" id="WP_089001762.1">
    <property type="nucleotide sequence ID" value="NZ_JBFAAC010000006.1"/>
</dbReference>
<evidence type="ECO:0000259" key="3">
    <source>
        <dbReference type="Pfam" id="PF13439"/>
    </source>
</evidence>
<dbReference type="EMBL" id="LT607733">
    <property type="protein sequence ID" value="SCG18107.1"/>
    <property type="molecule type" value="Genomic_DNA"/>
</dbReference>
<dbReference type="Pfam" id="PF13439">
    <property type="entry name" value="Glyco_transf_4"/>
    <property type="match status" value="1"/>
</dbReference>
<dbReference type="Pfam" id="PF13692">
    <property type="entry name" value="Glyco_trans_1_4"/>
    <property type="match status" value="1"/>
</dbReference>
<keyword evidence="2 4" id="KW-0808">Transferase</keyword>
<accession>A0A1C5GEH1</accession>